<feature type="compositionally biased region" description="Polar residues" evidence="1">
    <location>
        <begin position="229"/>
        <end position="238"/>
    </location>
</feature>
<feature type="compositionally biased region" description="Basic and acidic residues" evidence="1">
    <location>
        <begin position="167"/>
        <end position="179"/>
    </location>
</feature>
<dbReference type="WBParaSite" id="ECPE_0001173601-mRNA-1">
    <property type="protein sequence ID" value="ECPE_0001173601-mRNA-1"/>
    <property type="gene ID" value="ECPE_0001173601"/>
</dbReference>
<evidence type="ECO:0000256" key="1">
    <source>
        <dbReference type="SAM" id="MobiDB-lite"/>
    </source>
</evidence>
<proteinExistence type="predicted"/>
<evidence type="ECO:0000313" key="2">
    <source>
        <dbReference type="WBParaSite" id="ECPE_0001173601-mRNA-1"/>
    </source>
</evidence>
<dbReference type="AlphaFoldDB" id="A0A183AXL6"/>
<feature type="compositionally biased region" description="Basic and acidic residues" evidence="1">
    <location>
        <begin position="144"/>
        <end position="154"/>
    </location>
</feature>
<name>A0A183AXL6_9TREM</name>
<feature type="compositionally biased region" description="Basic and acidic residues" evidence="1">
    <location>
        <begin position="188"/>
        <end position="198"/>
    </location>
</feature>
<sequence length="291" mass="32828">LDAFDQDSARVINAALEGSIPDHVLNPDPSQSFNGGFREELDAMRAAEQLKIPKLKTDQVWQGKRDDVNAIPELGKRLKQVTIRSAVSIWEDVDDEDRAICSHPEDLVNTRPMNTMDAYEDEYDDTYEVHEGAVDDVGSSAESDTARLSDHESDPIQAQQKWNKYQNKAESHTQGRPDSARNTVLRIENPEVVRERQQTQRAFRRGRFNPHPMQSGPSNSHAPAPRPDQLSSRASTANPEPISQPDRETDSTSKQPGNSHSVAADRAYKSSHKARFANHNRRRLADKKRQF</sequence>
<protein>
    <submittedName>
        <fullName evidence="2">DUF663 domain-containing protein</fullName>
    </submittedName>
</protein>
<feature type="compositionally biased region" description="Polar residues" evidence="1">
    <location>
        <begin position="252"/>
        <end position="261"/>
    </location>
</feature>
<organism evidence="2">
    <name type="scientific">Echinostoma caproni</name>
    <dbReference type="NCBI Taxonomy" id="27848"/>
    <lineage>
        <taxon>Eukaryota</taxon>
        <taxon>Metazoa</taxon>
        <taxon>Spiralia</taxon>
        <taxon>Lophotrochozoa</taxon>
        <taxon>Platyhelminthes</taxon>
        <taxon>Trematoda</taxon>
        <taxon>Digenea</taxon>
        <taxon>Plagiorchiida</taxon>
        <taxon>Echinostomata</taxon>
        <taxon>Echinostomatoidea</taxon>
        <taxon>Echinostomatidae</taxon>
        <taxon>Echinostoma</taxon>
    </lineage>
</organism>
<accession>A0A183AXL6</accession>
<feature type="region of interest" description="Disordered" evidence="1">
    <location>
        <begin position="134"/>
        <end position="291"/>
    </location>
</feature>
<reference evidence="2" key="1">
    <citation type="submission" date="2016-06" db="UniProtKB">
        <authorList>
            <consortium name="WormBaseParasite"/>
        </authorList>
    </citation>
    <scope>IDENTIFICATION</scope>
</reference>
<feature type="compositionally biased region" description="Basic residues" evidence="1">
    <location>
        <begin position="269"/>
        <end position="291"/>
    </location>
</feature>
<feature type="compositionally biased region" description="Polar residues" evidence="1">
    <location>
        <begin position="156"/>
        <end position="166"/>
    </location>
</feature>